<evidence type="ECO:0000313" key="4">
    <source>
        <dbReference type="Proteomes" id="UP001189429"/>
    </source>
</evidence>
<feature type="region of interest" description="Disordered" evidence="2">
    <location>
        <begin position="165"/>
        <end position="214"/>
    </location>
</feature>
<dbReference type="InterPro" id="IPR036872">
    <property type="entry name" value="CH_dom_sf"/>
</dbReference>
<feature type="coiled-coil region" evidence="1">
    <location>
        <begin position="404"/>
        <end position="431"/>
    </location>
</feature>
<keyword evidence="4" id="KW-1185">Reference proteome</keyword>
<evidence type="ECO:0000256" key="2">
    <source>
        <dbReference type="SAM" id="MobiDB-lite"/>
    </source>
</evidence>
<feature type="region of interest" description="Disordered" evidence="2">
    <location>
        <begin position="682"/>
        <end position="747"/>
    </location>
</feature>
<reference evidence="3" key="1">
    <citation type="submission" date="2023-10" db="EMBL/GenBank/DDBJ databases">
        <authorList>
            <person name="Chen Y."/>
            <person name="Shah S."/>
            <person name="Dougan E. K."/>
            <person name="Thang M."/>
            <person name="Chan C."/>
        </authorList>
    </citation>
    <scope>NUCLEOTIDE SEQUENCE [LARGE SCALE GENOMIC DNA]</scope>
</reference>
<feature type="compositionally biased region" description="Low complexity" evidence="2">
    <location>
        <begin position="688"/>
        <end position="704"/>
    </location>
</feature>
<feature type="region of interest" description="Disordered" evidence="2">
    <location>
        <begin position="499"/>
        <end position="664"/>
    </location>
</feature>
<dbReference type="Proteomes" id="UP001189429">
    <property type="component" value="Unassembled WGS sequence"/>
</dbReference>
<feature type="compositionally biased region" description="Low complexity" evidence="2">
    <location>
        <begin position="607"/>
        <end position="629"/>
    </location>
</feature>
<protein>
    <submittedName>
        <fullName evidence="3">Uncharacterized protein</fullName>
    </submittedName>
</protein>
<feature type="compositionally biased region" description="Low complexity" evidence="2">
    <location>
        <begin position="653"/>
        <end position="664"/>
    </location>
</feature>
<dbReference type="Gene3D" id="1.10.418.10">
    <property type="entry name" value="Calponin-like domain"/>
    <property type="match status" value="1"/>
</dbReference>
<feature type="compositionally biased region" description="Gly residues" evidence="2">
    <location>
        <begin position="534"/>
        <end position="543"/>
    </location>
</feature>
<sequence length="892" mass="92513">MASGDDACDAALAAWAAACLGESDGPPRTLEDLAEGPPLLSLARRFVRGAEAALPSDAAALSRPPRDSRVEVARHINDVYRDEHGRAARIVDVRWAGRSDTRAARALLLGVLLAAFQGPQAQEAAARIGALPQGHQGALAAAMHGVLARVASDAEADDAAGAVQPLGAEAPDGVPGAGPRRPSHASGGGGSPRGGPLEERRPSGQVGGGPGGSACSALWASRRGSFAGGAQEELEELSEALEDGRSRCRSERQASLHLVREIYAAKERLHHEADACHELQDEFESLRQEARDTESSVQYLREEVHEETRAASRHARKHGLAQQKVELLQKECKACDSECCELREQLAFTESGEKAAPKLSWSIVQRTKLKSMTDHQVEMDARLAHVNFVCSEEHMNVQRLAPSLEEARERLREFDSEAAKERARLHEAEALIGSAEVQEEVHRRNMRRLAGASTDELLGELVLLRDEEQQALRQAGLEEASARALQDAVEEARAAARCAVAPDHESEPDFSDYAPYRDHPGGAPGLPRGRRGRGSGAARGGARGRALPRGGLAAGGRRGGVAVARRHAPAPPGGPGAGGADPAAGAGAPPPVAARGAGRDPPRQGDAPRLVGAAPAGAPVGAAARQVRGPAGGGGARGADGRRRGVVAGGAPQGARRARGAVGLSLPRGGGLCGRCCLPRCESQTQGSRASPTSSSRPAGASRPPWRRSRPPRCGGACCASTRTRGAAPARASTSGRRPSRQASAPAPGAAAAAAAVVAAAARAAAAEAEARGAAAGPPRNCPCFEGGAAQGSSGAEEVLSGCNCYSLLSFPFGFSHCCALQLAPWTRAGSFPSLYRLTPPPPPASAYVAPAPGSDWQRAGPPKRRRVLLAVGTDVQPWRRPDGTCRLRPPP</sequence>
<name>A0ABN9UN80_9DINO</name>
<feature type="compositionally biased region" description="Polar residues" evidence="2">
    <location>
        <begin position="732"/>
        <end position="743"/>
    </location>
</feature>
<proteinExistence type="predicted"/>
<keyword evidence="1" id="KW-0175">Coiled coil</keyword>
<feature type="coiled-coil region" evidence="1">
    <location>
        <begin position="227"/>
        <end position="303"/>
    </location>
</feature>
<organism evidence="3 4">
    <name type="scientific">Prorocentrum cordatum</name>
    <dbReference type="NCBI Taxonomy" id="2364126"/>
    <lineage>
        <taxon>Eukaryota</taxon>
        <taxon>Sar</taxon>
        <taxon>Alveolata</taxon>
        <taxon>Dinophyceae</taxon>
        <taxon>Prorocentrales</taxon>
        <taxon>Prorocentraceae</taxon>
        <taxon>Prorocentrum</taxon>
    </lineage>
</organism>
<gene>
    <name evidence="3" type="ORF">PCOR1329_LOCUS49680</name>
</gene>
<evidence type="ECO:0000256" key="1">
    <source>
        <dbReference type="SAM" id="Coils"/>
    </source>
</evidence>
<evidence type="ECO:0000313" key="3">
    <source>
        <dbReference type="EMBL" id="CAK0860818.1"/>
    </source>
</evidence>
<comment type="caution">
    <text evidence="3">The sequence shown here is derived from an EMBL/GenBank/DDBJ whole genome shotgun (WGS) entry which is preliminary data.</text>
</comment>
<accession>A0ABN9UN80</accession>
<dbReference type="EMBL" id="CAUYUJ010016015">
    <property type="protein sequence ID" value="CAK0860818.1"/>
    <property type="molecule type" value="Genomic_DNA"/>
</dbReference>